<organism evidence="2 3">
    <name type="scientific">Steinernema glaseri</name>
    <dbReference type="NCBI Taxonomy" id="37863"/>
    <lineage>
        <taxon>Eukaryota</taxon>
        <taxon>Metazoa</taxon>
        <taxon>Ecdysozoa</taxon>
        <taxon>Nematoda</taxon>
        <taxon>Chromadorea</taxon>
        <taxon>Rhabditida</taxon>
        <taxon>Tylenchina</taxon>
        <taxon>Panagrolaimomorpha</taxon>
        <taxon>Strongyloidoidea</taxon>
        <taxon>Steinernematidae</taxon>
        <taxon>Steinernema</taxon>
    </lineage>
</organism>
<dbReference type="Proteomes" id="UP000095287">
    <property type="component" value="Unplaced"/>
</dbReference>
<evidence type="ECO:0000313" key="2">
    <source>
        <dbReference type="Proteomes" id="UP000095287"/>
    </source>
</evidence>
<evidence type="ECO:0000313" key="3">
    <source>
        <dbReference type="WBParaSite" id="L893_g2073.t1"/>
    </source>
</evidence>
<sequence length="218" mass="24025">MDPLADLTDDACEGPNKAVTYPQPGAHIIARSSRDGSSLPISSISLSACGYGRFRENDGSSSQNAGKGLRKHKQPAGRKAMATRATVLESVKIAFFQTERTPRGLARWELPSGSNLAPRGPRIEYKEEKDNKERKSQEAISNLNNPKVHLRAKTTNYSRQDPHNRGRKEARIMRVYVYIFYSIASGALSRNNIVPGPHYATLHTSDVYDTGISPTPSD</sequence>
<feature type="region of interest" description="Disordered" evidence="1">
    <location>
        <begin position="57"/>
        <end position="80"/>
    </location>
</feature>
<protein>
    <submittedName>
        <fullName evidence="3">Uncharacterized protein</fullName>
    </submittedName>
</protein>
<accession>A0A1I7YY86</accession>
<feature type="region of interest" description="Disordered" evidence="1">
    <location>
        <begin position="108"/>
        <end position="151"/>
    </location>
</feature>
<dbReference type="AlphaFoldDB" id="A0A1I7YY86"/>
<dbReference type="WBParaSite" id="L893_g2073.t1">
    <property type="protein sequence ID" value="L893_g2073.t1"/>
    <property type="gene ID" value="L893_g2073"/>
</dbReference>
<keyword evidence="2" id="KW-1185">Reference proteome</keyword>
<name>A0A1I7YY86_9BILA</name>
<feature type="region of interest" description="Disordered" evidence="1">
    <location>
        <begin position="1"/>
        <end position="23"/>
    </location>
</feature>
<reference evidence="3" key="1">
    <citation type="submission" date="2016-11" db="UniProtKB">
        <authorList>
            <consortium name="WormBaseParasite"/>
        </authorList>
    </citation>
    <scope>IDENTIFICATION</scope>
</reference>
<feature type="compositionally biased region" description="Basic and acidic residues" evidence="1">
    <location>
        <begin position="121"/>
        <end position="137"/>
    </location>
</feature>
<proteinExistence type="predicted"/>
<evidence type="ECO:0000256" key="1">
    <source>
        <dbReference type="SAM" id="MobiDB-lite"/>
    </source>
</evidence>